<accession>A0ACB6RB77</accession>
<dbReference type="EMBL" id="MU003495">
    <property type="protein sequence ID" value="KAF2475975.1"/>
    <property type="molecule type" value="Genomic_DNA"/>
</dbReference>
<evidence type="ECO:0000313" key="1">
    <source>
        <dbReference type="EMBL" id="KAF2475975.1"/>
    </source>
</evidence>
<protein>
    <submittedName>
        <fullName evidence="1">Uncharacterized protein</fullName>
    </submittedName>
</protein>
<reference evidence="1" key="1">
    <citation type="journal article" date="2020" name="Stud. Mycol.">
        <title>101 Dothideomycetes genomes: a test case for predicting lifestyles and emergence of pathogens.</title>
        <authorList>
            <person name="Haridas S."/>
            <person name="Albert R."/>
            <person name="Binder M."/>
            <person name="Bloem J."/>
            <person name="Labutti K."/>
            <person name="Salamov A."/>
            <person name="Andreopoulos B."/>
            <person name="Baker S."/>
            <person name="Barry K."/>
            <person name="Bills G."/>
            <person name="Bluhm B."/>
            <person name="Cannon C."/>
            <person name="Castanera R."/>
            <person name="Culley D."/>
            <person name="Daum C."/>
            <person name="Ezra D."/>
            <person name="Gonzalez J."/>
            <person name="Henrissat B."/>
            <person name="Kuo A."/>
            <person name="Liang C."/>
            <person name="Lipzen A."/>
            <person name="Lutzoni F."/>
            <person name="Magnuson J."/>
            <person name="Mondo S."/>
            <person name="Nolan M."/>
            <person name="Ohm R."/>
            <person name="Pangilinan J."/>
            <person name="Park H.-J."/>
            <person name="Ramirez L."/>
            <person name="Alfaro M."/>
            <person name="Sun H."/>
            <person name="Tritt A."/>
            <person name="Yoshinaga Y."/>
            <person name="Zwiers L.-H."/>
            <person name="Turgeon B."/>
            <person name="Goodwin S."/>
            <person name="Spatafora J."/>
            <person name="Crous P."/>
            <person name="Grigoriev I."/>
        </authorList>
    </citation>
    <scope>NUCLEOTIDE SEQUENCE</scope>
    <source>
        <strain evidence="1">ATCC 200398</strain>
    </source>
</reference>
<name>A0ACB6RB77_9PLEO</name>
<proteinExistence type="predicted"/>
<organism evidence="1 2">
    <name type="scientific">Lindgomyces ingoldianus</name>
    <dbReference type="NCBI Taxonomy" id="673940"/>
    <lineage>
        <taxon>Eukaryota</taxon>
        <taxon>Fungi</taxon>
        <taxon>Dikarya</taxon>
        <taxon>Ascomycota</taxon>
        <taxon>Pezizomycotina</taxon>
        <taxon>Dothideomycetes</taxon>
        <taxon>Pleosporomycetidae</taxon>
        <taxon>Pleosporales</taxon>
        <taxon>Lindgomycetaceae</taxon>
        <taxon>Lindgomyces</taxon>
    </lineage>
</organism>
<comment type="caution">
    <text evidence="1">The sequence shown here is derived from an EMBL/GenBank/DDBJ whole genome shotgun (WGS) entry which is preliminary data.</text>
</comment>
<dbReference type="Proteomes" id="UP000799755">
    <property type="component" value="Unassembled WGS sequence"/>
</dbReference>
<gene>
    <name evidence="1" type="ORF">BDR25DRAFT_211285</name>
</gene>
<sequence>MKRWMQHIMPPGTKCMCIVAIVVHLDFQSRGIGTALVREGTNQADQDEVLCWVQSSEAGRRCFENEGFEEKERLEVDLDKFARGLEGLEERDAERKWGTHVWKYMVKFPRQVD</sequence>
<evidence type="ECO:0000313" key="2">
    <source>
        <dbReference type="Proteomes" id="UP000799755"/>
    </source>
</evidence>
<keyword evidence="2" id="KW-1185">Reference proteome</keyword>